<dbReference type="NCBIfam" id="NF040598">
    <property type="entry name" value="Ala_zip_lipo"/>
    <property type="match status" value="1"/>
</dbReference>
<dbReference type="AlphaFoldDB" id="A0A1H0P7S2"/>
<dbReference type="OrthoDB" id="6896758at2"/>
<dbReference type="RefSeq" id="WP_090184106.1">
    <property type="nucleotide sequence ID" value="NZ_LT629705.1"/>
</dbReference>
<dbReference type="EMBL" id="LT629705">
    <property type="protein sequence ID" value="SDP00768.1"/>
    <property type="molecule type" value="Genomic_DNA"/>
</dbReference>
<evidence type="ECO:0000313" key="4">
    <source>
        <dbReference type="Proteomes" id="UP000198827"/>
    </source>
</evidence>
<feature type="region of interest" description="Disordered" evidence="2">
    <location>
        <begin position="62"/>
        <end position="81"/>
    </location>
</feature>
<organism evidence="3 4">
    <name type="scientific">Pseudomonas arsenicoxydans</name>
    <dbReference type="NCBI Taxonomy" id="702115"/>
    <lineage>
        <taxon>Bacteria</taxon>
        <taxon>Pseudomonadati</taxon>
        <taxon>Pseudomonadota</taxon>
        <taxon>Gammaproteobacteria</taxon>
        <taxon>Pseudomonadales</taxon>
        <taxon>Pseudomonadaceae</taxon>
        <taxon>Pseudomonas</taxon>
    </lineage>
</organism>
<evidence type="ECO:0000313" key="3">
    <source>
        <dbReference type="EMBL" id="SDP00768.1"/>
    </source>
</evidence>
<proteinExistence type="predicted"/>
<dbReference type="Proteomes" id="UP000198827">
    <property type="component" value="Chromosome I"/>
</dbReference>
<sequence>MNKCLPVAWLGILLATTAGCSDKYAQEISARLESAENNAAMARVRADEAYTRALLAAEVAHKAQQTADEANRRTANKATRK</sequence>
<evidence type="ECO:0000256" key="1">
    <source>
        <dbReference type="SAM" id="Coils"/>
    </source>
</evidence>
<reference evidence="3 4" key="1">
    <citation type="submission" date="2016-10" db="EMBL/GenBank/DDBJ databases">
        <authorList>
            <person name="de Groot N.N."/>
        </authorList>
    </citation>
    <scope>NUCLEOTIDE SEQUENCE [LARGE SCALE GENOMIC DNA]</scope>
    <source>
        <strain evidence="3 4">CECT 7543</strain>
    </source>
</reference>
<feature type="coiled-coil region" evidence="1">
    <location>
        <begin position="25"/>
        <end position="52"/>
    </location>
</feature>
<protein>
    <recommendedName>
        <fullName evidence="5">Outer membrane lipoprotein OprI</fullName>
    </recommendedName>
</protein>
<evidence type="ECO:0008006" key="5">
    <source>
        <dbReference type="Google" id="ProtNLM"/>
    </source>
</evidence>
<keyword evidence="1" id="KW-0175">Coiled coil</keyword>
<name>A0A1H0P7S2_9PSED</name>
<evidence type="ECO:0000256" key="2">
    <source>
        <dbReference type="SAM" id="MobiDB-lite"/>
    </source>
</evidence>
<dbReference type="Pfam" id="PF11839">
    <property type="entry name" value="Alanine_zipper"/>
    <property type="match status" value="1"/>
</dbReference>
<accession>A0A1H0P7S2</accession>
<dbReference type="InterPro" id="IPR021793">
    <property type="entry name" value="Oprl"/>
</dbReference>
<gene>
    <name evidence="3" type="ORF">SAMN04489798_4442</name>
</gene>
<dbReference type="PROSITE" id="PS51257">
    <property type="entry name" value="PROKAR_LIPOPROTEIN"/>
    <property type="match status" value="1"/>
</dbReference>